<dbReference type="EMBL" id="LASV01000144">
    <property type="protein sequence ID" value="KKA22298.1"/>
    <property type="molecule type" value="Genomic_DNA"/>
</dbReference>
<feature type="compositionally biased region" description="Low complexity" evidence="1">
    <location>
        <begin position="356"/>
        <end position="371"/>
    </location>
</feature>
<feature type="chain" id="PRO_5013130833" evidence="2">
    <location>
        <begin position="16"/>
        <end position="407"/>
    </location>
</feature>
<feature type="region of interest" description="Disordered" evidence="1">
    <location>
        <begin position="356"/>
        <end position="380"/>
    </location>
</feature>
<evidence type="ECO:0000256" key="2">
    <source>
        <dbReference type="SAM" id="SignalP"/>
    </source>
</evidence>
<dbReference type="Proteomes" id="UP000053958">
    <property type="component" value="Unassembled WGS sequence"/>
</dbReference>
<evidence type="ECO:0000256" key="1">
    <source>
        <dbReference type="SAM" id="MobiDB-lite"/>
    </source>
</evidence>
<organism evidence="3 4">
    <name type="scientific">Rasamsonia emersonii (strain ATCC 16479 / CBS 393.64 / IMI 116815)</name>
    <dbReference type="NCBI Taxonomy" id="1408163"/>
    <lineage>
        <taxon>Eukaryota</taxon>
        <taxon>Fungi</taxon>
        <taxon>Dikarya</taxon>
        <taxon>Ascomycota</taxon>
        <taxon>Pezizomycotina</taxon>
        <taxon>Eurotiomycetes</taxon>
        <taxon>Eurotiomycetidae</taxon>
        <taxon>Eurotiales</taxon>
        <taxon>Trichocomaceae</taxon>
        <taxon>Rasamsonia</taxon>
    </lineage>
</organism>
<sequence length="407" mass="42244">MKVHLLFSFVATASALSYELAATLPWTPKNATSVDQSTVYNDTYYLADRTNSAVHVIDIATNEEKAPITGFKGLSIRNNKPDSATSGPDGLVVLPDRNELYVGDADGLVRVVDLSENRIVANISTNATTRADEFAYDPQTNTAVVTNPNEVPPFVTVISATERSVLGRIVFNNASGLEQPAWNPASGRFYISVPSTGANPGGEIAEIDVTSLTISRVLPLPECIPAGIVFGPGQNLFVGCSQDQILTYGTAFSPVIDVATGRIIANISGLSGIDQVAYDPAAMLYYASAYQNLAGGSKSGTPTPQLGIVDARSNTLLQTLTTDNVTAHSVAVDPKTNQVIVPLAKDGIAVYSPAANSTGGSQSGNGTATATQSGAAKQTNTGRANRPAACLSGIAAVASFLLAMCAV</sequence>
<accession>A0A0F4YXF8</accession>
<dbReference type="InterPro" id="IPR015943">
    <property type="entry name" value="WD40/YVTN_repeat-like_dom_sf"/>
</dbReference>
<evidence type="ECO:0000313" key="4">
    <source>
        <dbReference type="Proteomes" id="UP000053958"/>
    </source>
</evidence>
<dbReference type="InterPro" id="IPR051200">
    <property type="entry name" value="Host-pathogen_enzymatic-act"/>
</dbReference>
<dbReference type="GeneID" id="25315977"/>
<dbReference type="AlphaFoldDB" id="A0A0F4YXF8"/>
<evidence type="ECO:0000313" key="3">
    <source>
        <dbReference type="EMBL" id="KKA22298.1"/>
    </source>
</evidence>
<feature type="signal peptide" evidence="2">
    <location>
        <begin position="1"/>
        <end position="15"/>
    </location>
</feature>
<keyword evidence="2" id="KW-0732">Signal</keyword>
<dbReference type="SUPFAM" id="SSF51004">
    <property type="entry name" value="C-terminal (heme d1) domain of cytochrome cd1-nitrite reductase"/>
    <property type="match status" value="1"/>
</dbReference>
<dbReference type="PANTHER" id="PTHR47197:SF3">
    <property type="entry name" value="DIHYDRO-HEME D1 DEHYDROGENASE"/>
    <property type="match status" value="1"/>
</dbReference>
<protein>
    <submittedName>
        <fullName evidence="3">Cytochrome cd1-nitrite reductase-like, C-terminal heme d1</fullName>
    </submittedName>
</protein>
<gene>
    <name evidence="3" type="ORF">T310_3628</name>
</gene>
<dbReference type="RefSeq" id="XP_013328910.1">
    <property type="nucleotide sequence ID" value="XM_013473456.1"/>
</dbReference>
<reference evidence="3 4" key="1">
    <citation type="submission" date="2015-04" db="EMBL/GenBank/DDBJ databases">
        <authorList>
            <person name="Heijne W.H."/>
            <person name="Fedorova N.D."/>
            <person name="Nierman W.C."/>
            <person name="Vollebregt A.W."/>
            <person name="Zhao Z."/>
            <person name="Wu L."/>
            <person name="Kumar M."/>
            <person name="Stam H."/>
            <person name="van den Berg M.A."/>
            <person name="Pel H.J."/>
        </authorList>
    </citation>
    <scope>NUCLEOTIDE SEQUENCE [LARGE SCALE GENOMIC DNA]</scope>
    <source>
        <strain evidence="3 4">CBS 393.64</strain>
    </source>
</reference>
<keyword evidence="4" id="KW-1185">Reference proteome</keyword>
<proteinExistence type="predicted"/>
<name>A0A0F4YXF8_RASE3</name>
<dbReference type="InterPro" id="IPR011048">
    <property type="entry name" value="Haem_d1_sf"/>
</dbReference>
<dbReference type="OrthoDB" id="3592093at2759"/>
<comment type="caution">
    <text evidence="3">The sequence shown here is derived from an EMBL/GenBank/DDBJ whole genome shotgun (WGS) entry which is preliminary data.</text>
</comment>
<dbReference type="PANTHER" id="PTHR47197">
    <property type="entry name" value="PROTEIN NIRF"/>
    <property type="match status" value="1"/>
</dbReference>
<dbReference type="Gene3D" id="2.130.10.10">
    <property type="entry name" value="YVTN repeat-like/Quinoprotein amine dehydrogenase"/>
    <property type="match status" value="2"/>
</dbReference>